<evidence type="ECO:0000313" key="8">
    <source>
        <dbReference type="Proteomes" id="UP000886595"/>
    </source>
</evidence>
<dbReference type="Pfam" id="PF02485">
    <property type="entry name" value="Branch"/>
    <property type="match status" value="2"/>
</dbReference>
<keyword evidence="2" id="KW-0328">Glycosyltransferase</keyword>
<evidence type="ECO:0000256" key="6">
    <source>
        <dbReference type="SAM" id="Phobius"/>
    </source>
</evidence>
<feature type="transmembrane region" description="Helical" evidence="6">
    <location>
        <begin position="35"/>
        <end position="55"/>
    </location>
</feature>
<evidence type="ECO:0008006" key="9">
    <source>
        <dbReference type="Google" id="ProtNLM"/>
    </source>
</evidence>
<dbReference type="InterPro" id="IPR044174">
    <property type="entry name" value="BC10-like"/>
</dbReference>
<keyword evidence="3" id="KW-0808">Transferase</keyword>
<evidence type="ECO:0000256" key="1">
    <source>
        <dbReference type="ARBA" id="ARBA00004606"/>
    </source>
</evidence>
<proteinExistence type="predicted"/>
<dbReference type="PANTHER" id="PTHR31042:SF77">
    <property type="entry name" value="GLYCOSYLTRANSFERASE"/>
    <property type="match status" value="1"/>
</dbReference>
<accession>A0A8X7UCQ5</accession>
<evidence type="ECO:0000313" key="7">
    <source>
        <dbReference type="EMBL" id="KAG2273809.1"/>
    </source>
</evidence>
<sequence>MGTTDQNSKREEEHLIISKPLRLILLRNGNHVLRSLFFIIGFSVGLFFCLQLKAFHMSATKSKQTLWSTLLLFNHSTTMEIKQDQSQTQILQHNMTDQELFTKISSLSTSSWFWRRHNNDEKMVLKVAFMFLTGGGLPLADLWDKFFEGHEGFYSIYVHTNPSFQEHYPETSVFYSRRIPSQAVYWGTSTMVDAERRLLANALLDESNQRFVLLSDSCIPLFNFTTIYEYLTGTNLSYIGSFDDPRTPGSQWFETTRELALHIIEDTVYYKIFDQYCKPPCYMDEHYIPTFVHMLHGEMSANRSLTWVDWSRAGPHPARFIWPDVTDEFLNRIRFTDKCPYYGKDSENITSSKCVLFARKFTKETLEPLLRISPLVLGFGP</sequence>
<name>A0A8X7UCQ5_BRACI</name>
<evidence type="ECO:0000256" key="2">
    <source>
        <dbReference type="ARBA" id="ARBA00022676"/>
    </source>
</evidence>
<keyword evidence="6" id="KW-1133">Transmembrane helix</keyword>
<dbReference type="OrthoDB" id="191334at2759"/>
<evidence type="ECO:0000256" key="3">
    <source>
        <dbReference type="ARBA" id="ARBA00022679"/>
    </source>
</evidence>
<dbReference type="GO" id="GO:0016757">
    <property type="term" value="F:glycosyltransferase activity"/>
    <property type="evidence" value="ECO:0007669"/>
    <property type="project" value="UniProtKB-KW"/>
</dbReference>
<reference evidence="7 8" key="1">
    <citation type="submission" date="2020-02" db="EMBL/GenBank/DDBJ databases">
        <authorList>
            <person name="Ma Q."/>
            <person name="Huang Y."/>
            <person name="Song X."/>
            <person name="Pei D."/>
        </authorList>
    </citation>
    <scope>NUCLEOTIDE SEQUENCE [LARGE SCALE GENOMIC DNA]</scope>
    <source>
        <strain evidence="7">Sxm20200214</strain>
        <tissue evidence="7">Leaf</tissue>
    </source>
</reference>
<keyword evidence="6" id="KW-0812">Transmembrane</keyword>
<evidence type="ECO:0000256" key="5">
    <source>
        <dbReference type="ARBA" id="ARBA00023180"/>
    </source>
</evidence>
<keyword evidence="8" id="KW-1185">Reference proteome</keyword>
<dbReference type="InterPro" id="IPR003406">
    <property type="entry name" value="Glyco_trans_14"/>
</dbReference>
<dbReference type="Proteomes" id="UP000886595">
    <property type="component" value="Unassembled WGS sequence"/>
</dbReference>
<dbReference type="EMBL" id="JAAMPC010000012">
    <property type="protein sequence ID" value="KAG2273809.1"/>
    <property type="molecule type" value="Genomic_DNA"/>
</dbReference>
<dbReference type="PANTHER" id="PTHR31042">
    <property type="entry name" value="CORE-2/I-BRANCHING BETA-1,6-N-ACETYLGLUCOSAMINYLTRANSFERASE FAMILY PROTEIN-RELATED"/>
    <property type="match status" value="1"/>
</dbReference>
<dbReference type="GO" id="GO:0016020">
    <property type="term" value="C:membrane"/>
    <property type="evidence" value="ECO:0007669"/>
    <property type="project" value="UniProtKB-SubCell"/>
</dbReference>
<comment type="caution">
    <text evidence="7">The sequence shown here is derived from an EMBL/GenBank/DDBJ whole genome shotgun (WGS) entry which is preliminary data.</text>
</comment>
<organism evidence="7 8">
    <name type="scientific">Brassica carinata</name>
    <name type="common">Ethiopian mustard</name>
    <name type="synonym">Abyssinian cabbage</name>
    <dbReference type="NCBI Taxonomy" id="52824"/>
    <lineage>
        <taxon>Eukaryota</taxon>
        <taxon>Viridiplantae</taxon>
        <taxon>Streptophyta</taxon>
        <taxon>Embryophyta</taxon>
        <taxon>Tracheophyta</taxon>
        <taxon>Spermatophyta</taxon>
        <taxon>Magnoliopsida</taxon>
        <taxon>eudicotyledons</taxon>
        <taxon>Gunneridae</taxon>
        <taxon>Pentapetalae</taxon>
        <taxon>rosids</taxon>
        <taxon>malvids</taxon>
        <taxon>Brassicales</taxon>
        <taxon>Brassicaceae</taxon>
        <taxon>Brassiceae</taxon>
        <taxon>Brassica</taxon>
    </lineage>
</organism>
<dbReference type="AlphaFoldDB" id="A0A8X7UCQ5"/>
<gene>
    <name evidence="7" type="ORF">Bca52824_056364</name>
</gene>
<evidence type="ECO:0000256" key="4">
    <source>
        <dbReference type="ARBA" id="ARBA00023136"/>
    </source>
</evidence>
<keyword evidence="4 6" id="KW-0472">Membrane</keyword>
<protein>
    <recommendedName>
        <fullName evidence="9">Glycosyltransferase</fullName>
    </recommendedName>
</protein>
<keyword evidence="5" id="KW-0325">Glycoprotein</keyword>
<comment type="subcellular location">
    <subcellularLocation>
        <location evidence="1">Membrane</location>
        <topology evidence="1">Single-pass type II membrane protein</topology>
    </subcellularLocation>
</comment>